<dbReference type="EMBL" id="MATO01000079">
    <property type="protein sequence ID" value="OCS84353.1"/>
    <property type="molecule type" value="Genomic_DNA"/>
</dbReference>
<name>A0A1C0YB47_9BACL</name>
<dbReference type="AlphaFoldDB" id="A0A1C0YB47"/>
<sequence length="93" mass="10556">MDYSTIDMHIPSSTESMTTDYDQSSVAPISPSYTTGYDANCFGNDPLKHSHYYKPPTFTSVHWVDGYHREDGTYVKGHFRSDPDNTTANNLNR</sequence>
<accession>A0A1C0YB47</accession>
<reference evidence="1 2" key="1">
    <citation type="submission" date="2016-07" db="EMBL/GenBank/DDBJ databases">
        <title>Caryophanon latum genome sequencing.</title>
        <authorList>
            <person name="Verma A."/>
            <person name="Pal Y."/>
            <person name="Krishnamurthi S."/>
        </authorList>
    </citation>
    <scope>NUCLEOTIDE SEQUENCE [LARGE SCALE GENOMIC DNA]</scope>
    <source>
        <strain evidence="1 2">DSM 14151</strain>
    </source>
</reference>
<keyword evidence="2" id="KW-1185">Reference proteome</keyword>
<proteinExistence type="predicted"/>
<dbReference type="Proteomes" id="UP000093482">
    <property type="component" value="Unassembled WGS sequence"/>
</dbReference>
<organism evidence="1 2">
    <name type="scientific">Caryophanon latum</name>
    <dbReference type="NCBI Taxonomy" id="33977"/>
    <lineage>
        <taxon>Bacteria</taxon>
        <taxon>Bacillati</taxon>
        <taxon>Bacillota</taxon>
        <taxon>Bacilli</taxon>
        <taxon>Bacillales</taxon>
        <taxon>Caryophanaceae</taxon>
        <taxon>Caryophanon</taxon>
    </lineage>
</organism>
<dbReference type="RefSeq" id="WP_066466537.1">
    <property type="nucleotide sequence ID" value="NZ_MATO01000079.1"/>
</dbReference>
<gene>
    <name evidence="1" type="ORF">A6K76_15720</name>
</gene>
<protein>
    <submittedName>
        <fullName evidence="1">Uncharacterized protein</fullName>
    </submittedName>
</protein>
<evidence type="ECO:0000313" key="2">
    <source>
        <dbReference type="Proteomes" id="UP000093482"/>
    </source>
</evidence>
<dbReference type="OrthoDB" id="2186822at2"/>
<evidence type="ECO:0000313" key="1">
    <source>
        <dbReference type="EMBL" id="OCS84353.1"/>
    </source>
</evidence>
<comment type="caution">
    <text evidence="1">The sequence shown here is derived from an EMBL/GenBank/DDBJ whole genome shotgun (WGS) entry which is preliminary data.</text>
</comment>